<sequence length="989" mass="110444">MASSDEEDLEALRQAALATLKNKTLEKPSEVPVIVTPVDVLANQKRAAQEQIFYDPDFIHFGHGAGDRITPVSMLGRGNTDFQRNFQTRGRGMRRGRGRGRGGRGVSSANTNLIVISTVPLVGEEEKPKGDQTDKENKPVFLRPQDKWAFGLTDENSRSSLPSPSRPKDKFSRYDDHSDSEEEEDWYEDDEEEEDEDKKENKSHDEEEEEKKEVEEKEKSANEGSDSDHNDTFCDRLKAQENDGGSDNYIAEKDSKVNEMDMLTDKTEAASISHEHESDRKDKHYVDSEARVCDTLKEGTDKVATDLDTLNDVHSDPDNMHSDLDLEKENIVKESVVTSTVSREPSPLVSESSQSTWSRRRRRRGSVASSSQESDSESDSQYESKKVSESELGRSSKPDSDSGSNIGPKSDSDPDSNIGSKSELDSDSNIGPELDSGSNIGPESDSDSSIGPVSGSVSKSCSKSNTGSISEPDSCSSSDSDSSDEFLISRADEKVDNGSELGLSEVKKSSVSVPSSNYNHVSDSDNDSDDELYFRRKIASSQTIRRKHSGGGIDNNSKLSKTSTEVSDSEISESERCHKIKAKGKSLEYNEKQKPVSSASKKGSNVYISSSKDLAVEKRYARTVTHKSQSESDSDSRPKSKNRKLEPHSRSPVQIKNKPMSHPCSKHRKTRSRSGSVSRRENFHSRSRAKSNETAKDRKSQKQSDSTKAKNKKANEKHYHKSKYEKERRKSCEHKELSHSDDESEKSVSSFSDMDTDSETDTWRDKKKGVSERHIEDIARERRKRMAQDSPQRIERDRPKVYKNLPDSSGLENRRERVFYKRNQEKRFVEEESDSDDELNRGVRRGLVSVVLGDSAKSRVKNNDLDNTAMHQSRKFDFDRTGSKSSSLIRSVGVKKSEGPENTDSSDEGLNREGHRSPVINITFRTGEVEKPRPSVHERLGLPVRRDRSSGNGGKINSSQFEAVTVPTGGKKIKLSGPSSMKKNPSSWT</sequence>
<feature type="compositionally biased region" description="Acidic residues" evidence="1">
    <location>
        <begin position="178"/>
        <end position="197"/>
    </location>
</feature>
<dbReference type="Proteomes" id="UP001634394">
    <property type="component" value="Unassembled WGS sequence"/>
</dbReference>
<feature type="compositionally biased region" description="Polar residues" evidence="1">
    <location>
        <begin position="554"/>
        <end position="566"/>
    </location>
</feature>
<protein>
    <submittedName>
        <fullName evidence="2">Uncharacterized protein</fullName>
    </submittedName>
</protein>
<feature type="compositionally biased region" description="Polar residues" evidence="1">
    <location>
        <begin position="595"/>
        <end position="612"/>
    </location>
</feature>
<feature type="region of interest" description="Disordered" evidence="1">
    <location>
        <begin position="876"/>
        <end position="989"/>
    </location>
</feature>
<feature type="compositionally biased region" description="Basic and acidic residues" evidence="1">
    <location>
        <begin position="166"/>
        <end position="177"/>
    </location>
</feature>
<feature type="compositionally biased region" description="Basic and acidic residues" evidence="1">
    <location>
        <begin position="628"/>
        <end position="649"/>
    </location>
</feature>
<feature type="compositionally biased region" description="Basic and acidic residues" evidence="1">
    <location>
        <begin position="124"/>
        <end position="138"/>
    </location>
</feature>
<feature type="compositionally biased region" description="Basic and acidic residues" evidence="1">
    <location>
        <begin position="250"/>
        <end position="259"/>
    </location>
</feature>
<evidence type="ECO:0000256" key="1">
    <source>
        <dbReference type="SAM" id="MobiDB-lite"/>
    </source>
</evidence>
<feature type="compositionally biased region" description="Basic and acidic residues" evidence="1">
    <location>
        <begin position="308"/>
        <end position="332"/>
    </location>
</feature>
<feature type="compositionally biased region" description="Basic and acidic residues" evidence="1">
    <location>
        <begin position="927"/>
        <end position="949"/>
    </location>
</feature>
<reference evidence="2 3" key="1">
    <citation type="submission" date="2024-11" db="EMBL/GenBank/DDBJ databases">
        <title>Chromosome-level genome assembly of the freshwater bivalve Anodonta woodiana.</title>
        <authorList>
            <person name="Chen X."/>
        </authorList>
    </citation>
    <scope>NUCLEOTIDE SEQUENCE [LARGE SCALE GENOMIC DNA]</scope>
    <source>
        <strain evidence="2">MN2024</strain>
        <tissue evidence="2">Gills</tissue>
    </source>
</reference>
<dbReference type="EMBL" id="JBJQND010000005">
    <property type="protein sequence ID" value="KAL3877263.1"/>
    <property type="molecule type" value="Genomic_DNA"/>
</dbReference>
<feature type="compositionally biased region" description="Basic and acidic residues" evidence="1">
    <location>
        <begin position="585"/>
        <end position="594"/>
    </location>
</feature>
<evidence type="ECO:0000313" key="2">
    <source>
        <dbReference type="EMBL" id="KAL3877263.1"/>
    </source>
</evidence>
<feature type="compositionally biased region" description="Basic and acidic residues" evidence="1">
    <location>
        <begin position="678"/>
        <end position="741"/>
    </location>
</feature>
<feature type="compositionally biased region" description="Basic and acidic residues" evidence="1">
    <location>
        <begin position="198"/>
        <end position="241"/>
    </location>
</feature>
<feature type="compositionally biased region" description="Low complexity" evidence="1">
    <location>
        <begin position="453"/>
        <end position="480"/>
    </location>
</feature>
<name>A0ABD3WVJ4_SINWO</name>
<feature type="compositionally biased region" description="Basic and acidic residues" evidence="1">
    <location>
        <begin position="382"/>
        <end position="400"/>
    </location>
</feature>
<feature type="compositionally biased region" description="Polar residues" evidence="1">
    <location>
        <begin position="977"/>
        <end position="989"/>
    </location>
</feature>
<feature type="compositionally biased region" description="Low complexity" evidence="1">
    <location>
        <begin position="509"/>
        <end position="521"/>
    </location>
</feature>
<feature type="compositionally biased region" description="Polar residues" evidence="1">
    <location>
        <begin position="436"/>
        <end position="451"/>
    </location>
</feature>
<feature type="compositionally biased region" description="Basic and acidic residues" evidence="1">
    <location>
        <begin position="761"/>
        <end position="780"/>
    </location>
</feature>
<gene>
    <name evidence="2" type="ORF">ACJMK2_034996</name>
</gene>
<feature type="compositionally biased region" description="Basic residues" evidence="1">
    <location>
        <begin position="91"/>
        <end position="102"/>
    </location>
</feature>
<proteinExistence type="predicted"/>
<keyword evidence="3" id="KW-1185">Reference proteome</keyword>
<feature type="compositionally biased region" description="Basic and acidic residues" evidence="1">
    <location>
        <begin position="812"/>
        <end position="830"/>
    </location>
</feature>
<comment type="caution">
    <text evidence="2">The sequence shown here is derived from an EMBL/GenBank/DDBJ whole genome shotgun (WGS) entry which is preliminary data.</text>
</comment>
<evidence type="ECO:0000313" key="3">
    <source>
        <dbReference type="Proteomes" id="UP001634394"/>
    </source>
</evidence>
<organism evidence="2 3">
    <name type="scientific">Sinanodonta woodiana</name>
    <name type="common">Chinese pond mussel</name>
    <name type="synonym">Anodonta woodiana</name>
    <dbReference type="NCBI Taxonomy" id="1069815"/>
    <lineage>
        <taxon>Eukaryota</taxon>
        <taxon>Metazoa</taxon>
        <taxon>Spiralia</taxon>
        <taxon>Lophotrochozoa</taxon>
        <taxon>Mollusca</taxon>
        <taxon>Bivalvia</taxon>
        <taxon>Autobranchia</taxon>
        <taxon>Heteroconchia</taxon>
        <taxon>Palaeoheterodonta</taxon>
        <taxon>Unionida</taxon>
        <taxon>Unionoidea</taxon>
        <taxon>Unionidae</taxon>
        <taxon>Unioninae</taxon>
        <taxon>Sinanodonta</taxon>
    </lineage>
</organism>
<feature type="region of interest" description="Disordered" evidence="1">
    <location>
        <begin position="308"/>
        <end position="844"/>
    </location>
</feature>
<feature type="region of interest" description="Disordered" evidence="1">
    <location>
        <begin position="89"/>
        <end position="259"/>
    </location>
</feature>
<accession>A0ABD3WVJ4</accession>
<dbReference type="AlphaFoldDB" id="A0ABD3WVJ4"/>